<dbReference type="RefSeq" id="WP_074462960.1">
    <property type="nucleotide sequence ID" value="NZ_FMUR01000016.1"/>
</dbReference>
<evidence type="ECO:0008006" key="3">
    <source>
        <dbReference type="Google" id="ProtNLM"/>
    </source>
</evidence>
<evidence type="ECO:0000313" key="1">
    <source>
        <dbReference type="EMBL" id="SCY41713.1"/>
    </source>
</evidence>
<reference evidence="2" key="1">
    <citation type="submission" date="2016-10" db="EMBL/GenBank/DDBJ databases">
        <authorList>
            <person name="Varghese N."/>
            <person name="Submissions S."/>
        </authorList>
    </citation>
    <scope>NUCLEOTIDE SEQUENCE [LARGE SCALE GENOMIC DNA]</scope>
    <source>
        <strain evidence="2">XBD2006</strain>
    </source>
</reference>
<sequence length="393" mass="45115">MRVFLNEKVHQKSLLIDYLFGNGKNEKNNVNSKEKKYDRDTVTISMEAKELSIKDANVDSCRNTNIDKSIDLKSYIDAVKKENDNAIENAGTSIDGAGVELKTYKDAVHAALTDKYEKLVQEAKRHSDPAAYIQQKYFDKSSPYYQSDLSDAERSAGYNNEMDMLKMGKLSHTYYQDSLLRGCSFGAYQNEEYQLSRRMVNKQVENIFKEADIDLSFLTDKCIFYIDPYTYHISVDGADKEIKEKIEDALNVGDNGKELFLHIYKATQQEKCESNQIDRISNLKYQANAAIHEYTGLNLYEMSQRDGTFYTKDGKDIRLQLKQDIEKNIKDNKYNALEYVNHLLNEVGNIDWKNTGDMTLGISYTPTGLMDIGQNIIFDGYSKLDGTNWYSVL</sequence>
<dbReference type="InterPro" id="IPR032617">
    <property type="entry name" value="DUF4885"/>
</dbReference>
<proteinExistence type="predicted"/>
<organism evidence="1 2">
    <name type="scientific">Butyrivibrio hungatei</name>
    <dbReference type="NCBI Taxonomy" id="185008"/>
    <lineage>
        <taxon>Bacteria</taxon>
        <taxon>Bacillati</taxon>
        <taxon>Bacillota</taxon>
        <taxon>Clostridia</taxon>
        <taxon>Lachnospirales</taxon>
        <taxon>Lachnospiraceae</taxon>
        <taxon>Butyrivibrio</taxon>
    </lineage>
</organism>
<accession>A0A1G5FR56</accession>
<name>A0A1G5FR56_9FIRM</name>
<dbReference type="AlphaFoldDB" id="A0A1G5FR56"/>
<protein>
    <recommendedName>
        <fullName evidence="3">DUF4885 domain-containing protein</fullName>
    </recommendedName>
</protein>
<keyword evidence="2" id="KW-1185">Reference proteome</keyword>
<dbReference type="EMBL" id="FMUR01000016">
    <property type="protein sequence ID" value="SCY41713.1"/>
    <property type="molecule type" value="Genomic_DNA"/>
</dbReference>
<gene>
    <name evidence="1" type="ORF">SAMN02910451_02510</name>
</gene>
<evidence type="ECO:0000313" key="2">
    <source>
        <dbReference type="Proteomes" id="UP000183047"/>
    </source>
</evidence>
<dbReference type="OrthoDB" id="2056069at2"/>
<dbReference type="Pfam" id="PF16226">
    <property type="entry name" value="DUF4885"/>
    <property type="match status" value="1"/>
</dbReference>
<dbReference type="Proteomes" id="UP000183047">
    <property type="component" value="Unassembled WGS sequence"/>
</dbReference>